<dbReference type="RefSeq" id="WP_323453551.1">
    <property type="nucleotide sequence ID" value="NZ_JAYFUI010000141.1"/>
</dbReference>
<dbReference type="Proteomes" id="UP001302573">
    <property type="component" value="Unassembled WGS sequence"/>
</dbReference>
<comment type="caution">
    <text evidence="1">The sequence shown here is derived from an EMBL/GenBank/DDBJ whole genome shotgun (WGS) entry which is preliminary data.</text>
</comment>
<proteinExistence type="predicted"/>
<gene>
    <name evidence="1" type="ORF">VA602_14465</name>
</gene>
<protein>
    <submittedName>
        <fullName evidence="1">Uncharacterized protein</fullName>
    </submittedName>
</protein>
<name>A0ABU5VKH3_9PSED</name>
<sequence length="83" mass="9310">MLIDGNLVAVTDIEIEEARRQLALPTDFLLVQATQQLYHNPGNGMIVITMPADMFVVGFENRSGELKFGVVQINSLKHKVERK</sequence>
<reference evidence="1 2" key="1">
    <citation type="submission" date="2023-12" db="EMBL/GenBank/DDBJ databases">
        <title>Pseudomonas machongensis sp. nov., isolated from wilted pepper plants (Capsicum annuum).</title>
        <authorList>
            <person name="Qiu M."/>
            <person name="Li Y."/>
            <person name="Liu Q."/>
            <person name="Zhang X."/>
            <person name="Huang Y."/>
            <person name="Guo R."/>
            <person name="Hu M."/>
            <person name="Zhou J."/>
            <person name="Zhou X."/>
        </authorList>
    </citation>
    <scope>NUCLEOTIDE SEQUENCE [LARGE SCALE GENOMIC DNA]</scope>
    <source>
        <strain evidence="1 2">MH2</strain>
    </source>
</reference>
<organism evidence="1 2">
    <name type="scientific">Pseudomonas machongensis</name>
    <dbReference type="NCBI Taxonomy" id="3110229"/>
    <lineage>
        <taxon>Bacteria</taxon>
        <taxon>Pseudomonadati</taxon>
        <taxon>Pseudomonadota</taxon>
        <taxon>Gammaproteobacteria</taxon>
        <taxon>Pseudomonadales</taxon>
        <taxon>Pseudomonadaceae</taxon>
        <taxon>Pseudomonas</taxon>
    </lineage>
</organism>
<dbReference type="EMBL" id="JAYFUI010000141">
    <property type="protein sequence ID" value="MEA5672540.1"/>
    <property type="molecule type" value="Genomic_DNA"/>
</dbReference>
<accession>A0ABU5VKH3</accession>
<evidence type="ECO:0000313" key="1">
    <source>
        <dbReference type="EMBL" id="MEA5672540.1"/>
    </source>
</evidence>
<keyword evidence="2" id="KW-1185">Reference proteome</keyword>
<evidence type="ECO:0000313" key="2">
    <source>
        <dbReference type="Proteomes" id="UP001302573"/>
    </source>
</evidence>